<name>A0A937XCT2_UNCEI</name>
<evidence type="ECO:0008006" key="6">
    <source>
        <dbReference type="Google" id="ProtNLM"/>
    </source>
</evidence>
<comment type="subcellular location">
    <subcellularLocation>
        <location evidence="1">Cell outer membrane</location>
    </subcellularLocation>
</comment>
<dbReference type="Proteomes" id="UP000748308">
    <property type="component" value="Unassembled WGS sequence"/>
</dbReference>
<reference evidence="4" key="1">
    <citation type="submission" date="2019-03" db="EMBL/GenBank/DDBJ databases">
        <title>Lake Tanganyika Metagenome-Assembled Genomes (MAGs).</title>
        <authorList>
            <person name="Tran P."/>
        </authorList>
    </citation>
    <scope>NUCLEOTIDE SEQUENCE</scope>
    <source>
        <strain evidence="4">M_DeepCast_400m_m2_100</strain>
    </source>
</reference>
<accession>A0A937XCT2</accession>
<keyword evidence="2" id="KW-0472">Membrane</keyword>
<proteinExistence type="predicted"/>
<evidence type="ECO:0000313" key="5">
    <source>
        <dbReference type="Proteomes" id="UP000748308"/>
    </source>
</evidence>
<evidence type="ECO:0000256" key="2">
    <source>
        <dbReference type="ARBA" id="ARBA00023136"/>
    </source>
</evidence>
<sequence length="250" mass="27194">IRVRRREQGLLIALEMAPRVVFAEEALAAEELLPPADLLRAAPFAAARPALPESPGLVAARRPPARAWPRLACEALWQAGAGWALAEATLARLRDPLDWAPDTLGGVELYRTVAGPERTFWRLALAADRAVTRGVRAAGRYRWVRADAARAGLEPALLPEHRLAAELRGAAGDWRWGVGLDWRGGASAGAGRRRLAGSFDLSASAGRALGPGELRLEVENLFADRLALRPNEVLSERRVGLVWRHAWSAR</sequence>
<keyword evidence="3" id="KW-0998">Cell outer membrane</keyword>
<dbReference type="InterPro" id="IPR036942">
    <property type="entry name" value="Beta-barrel_TonB_sf"/>
</dbReference>
<protein>
    <recommendedName>
        <fullName evidence="6">TonB-dependent receptor</fullName>
    </recommendedName>
</protein>
<dbReference type="Gene3D" id="2.40.170.20">
    <property type="entry name" value="TonB-dependent receptor, beta-barrel domain"/>
    <property type="match status" value="1"/>
</dbReference>
<dbReference type="GO" id="GO:0009279">
    <property type="term" value="C:cell outer membrane"/>
    <property type="evidence" value="ECO:0007669"/>
    <property type="project" value="UniProtKB-SubCell"/>
</dbReference>
<comment type="caution">
    <text evidence="4">The sequence shown here is derived from an EMBL/GenBank/DDBJ whole genome shotgun (WGS) entry which is preliminary data.</text>
</comment>
<dbReference type="EMBL" id="VGIY01000263">
    <property type="protein sequence ID" value="MBM3318101.1"/>
    <property type="molecule type" value="Genomic_DNA"/>
</dbReference>
<evidence type="ECO:0000313" key="4">
    <source>
        <dbReference type="EMBL" id="MBM3318101.1"/>
    </source>
</evidence>
<gene>
    <name evidence="4" type="ORF">FJY75_09645</name>
</gene>
<organism evidence="4 5">
    <name type="scientific">Eiseniibacteriota bacterium</name>
    <dbReference type="NCBI Taxonomy" id="2212470"/>
    <lineage>
        <taxon>Bacteria</taxon>
        <taxon>Candidatus Eiseniibacteriota</taxon>
    </lineage>
</organism>
<evidence type="ECO:0000256" key="1">
    <source>
        <dbReference type="ARBA" id="ARBA00004442"/>
    </source>
</evidence>
<evidence type="ECO:0000256" key="3">
    <source>
        <dbReference type="ARBA" id="ARBA00023237"/>
    </source>
</evidence>
<dbReference type="AlphaFoldDB" id="A0A937XCT2"/>
<feature type="non-terminal residue" evidence="4">
    <location>
        <position position="1"/>
    </location>
</feature>